<keyword evidence="1" id="KW-0813">Transport</keyword>
<reference evidence="7" key="1">
    <citation type="journal article" date="2014" name="Soil Biol. Biochem.">
        <title>Structure and function of bacterial communities in ageing soils: Insights from the Mendocino ecological staircase.</title>
        <authorList>
            <person name="Uroz S."/>
            <person name="Tech J.J."/>
            <person name="Sawaya N.A."/>
            <person name="Frey-Klett P."/>
            <person name="Leveau J.H.J."/>
        </authorList>
    </citation>
    <scope>NUCLEOTIDE SEQUENCE [LARGE SCALE GENOMIC DNA]</scope>
    <source>
        <strain evidence="7">Cal35</strain>
    </source>
</reference>
<dbReference type="PANTHER" id="PTHR42939">
    <property type="entry name" value="ABC TRANSPORTER ATP-BINDING PROTEIN ALBC-RELATED"/>
    <property type="match status" value="1"/>
</dbReference>
<dbReference type="InterPro" id="IPR051782">
    <property type="entry name" value="ABC_Transporter_VariousFunc"/>
</dbReference>
<dbReference type="AlphaFoldDB" id="A0A0A1FFS7"/>
<name>A0A0A1FFS7_9BURK</name>
<sequence>MAINTADNKKPNSHNDERRQMIEFRELSKSYGKFEAVKSLSLNIARGEVFGFLGPNGAGKTTTIKMMMGILVPSNGGVSVDGINCHDDGAEVKRRVGYLPDNPIFYDYLRGREILQFVAEMHGYSRKDAAMRADQLLMDFGLEEVTEEFAVNYSMGMKKKLGLACALIHEPPVLILDEPTNGLDPRASRDVQERLLNSAAQGKTIFLSTHLLDMAERMCTRVGIIHRGALVATGTPQEIKESVSSGGSLEEIFLKITEETGADTTDHSLSGA</sequence>
<dbReference type="InterPro" id="IPR003439">
    <property type="entry name" value="ABC_transporter-like_ATP-bd"/>
</dbReference>
<feature type="domain" description="ABC transporter" evidence="5">
    <location>
        <begin position="22"/>
        <end position="252"/>
    </location>
</feature>
<dbReference type="EMBL" id="CP009962">
    <property type="protein sequence ID" value="AIY43366.1"/>
    <property type="molecule type" value="Genomic_DNA"/>
</dbReference>
<gene>
    <name evidence="6" type="ORF">LT85_4208</name>
</gene>
<protein>
    <submittedName>
        <fullName evidence="6">ABC transporter</fullName>
    </submittedName>
</protein>
<keyword evidence="4" id="KW-0067">ATP-binding</keyword>
<dbReference type="PROSITE" id="PS50893">
    <property type="entry name" value="ABC_TRANSPORTER_2"/>
    <property type="match status" value="1"/>
</dbReference>
<keyword evidence="3" id="KW-0547">Nucleotide-binding</keyword>
<dbReference type="PANTHER" id="PTHR42939:SF1">
    <property type="entry name" value="ABC TRANSPORTER ATP-BINDING PROTEIN ALBC-RELATED"/>
    <property type="match status" value="1"/>
</dbReference>
<dbReference type="CDD" id="cd03230">
    <property type="entry name" value="ABC_DR_subfamily_A"/>
    <property type="match status" value="1"/>
</dbReference>
<dbReference type="GO" id="GO:0016887">
    <property type="term" value="F:ATP hydrolysis activity"/>
    <property type="evidence" value="ECO:0007669"/>
    <property type="project" value="InterPro"/>
</dbReference>
<accession>A0A0A1FFS7</accession>
<dbReference type="Proteomes" id="UP000030302">
    <property type="component" value="Chromosome"/>
</dbReference>
<dbReference type="InterPro" id="IPR003593">
    <property type="entry name" value="AAA+_ATPase"/>
</dbReference>
<evidence type="ECO:0000256" key="1">
    <source>
        <dbReference type="ARBA" id="ARBA00022448"/>
    </source>
</evidence>
<keyword evidence="2" id="KW-0472">Membrane</keyword>
<dbReference type="GO" id="GO:0005524">
    <property type="term" value="F:ATP binding"/>
    <property type="evidence" value="ECO:0007669"/>
    <property type="project" value="UniProtKB-KW"/>
</dbReference>
<dbReference type="RefSeq" id="WP_253273592.1">
    <property type="nucleotide sequence ID" value="NZ_CP009962.1"/>
</dbReference>
<keyword evidence="7" id="KW-1185">Reference proteome</keyword>
<dbReference type="Gene3D" id="3.40.50.300">
    <property type="entry name" value="P-loop containing nucleotide triphosphate hydrolases"/>
    <property type="match status" value="1"/>
</dbReference>
<dbReference type="SUPFAM" id="SSF52540">
    <property type="entry name" value="P-loop containing nucleoside triphosphate hydrolases"/>
    <property type="match status" value="1"/>
</dbReference>
<dbReference type="Pfam" id="PF00005">
    <property type="entry name" value="ABC_tran"/>
    <property type="match status" value="1"/>
</dbReference>
<dbReference type="STRING" id="279058.LT85_4208"/>
<evidence type="ECO:0000256" key="4">
    <source>
        <dbReference type="ARBA" id="ARBA00022840"/>
    </source>
</evidence>
<evidence type="ECO:0000256" key="3">
    <source>
        <dbReference type="ARBA" id="ARBA00022741"/>
    </source>
</evidence>
<dbReference type="SMART" id="SM00382">
    <property type="entry name" value="AAA"/>
    <property type="match status" value="1"/>
</dbReference>
<evidence type="ECO:0000313" key="6">
    <source>
        <dbReference type="EMBL" id="AIY43366.1"/>
    </source>
</evidence>
<evidence type="ECO:0000259" key="5">
    <source>
        <dbReference type="PROSITE" id="PS50893"/>
    </source>
</evidence>
<dbReference type="KEGG" id="care:LT85_4208"/>
<dbReference type="InterPro" id="IPR027417">
    <property type="entry name" value="P-loop_NTPase"/>
</dbReference>
<proteinExistence type="predicted"/>
<evidence type="ECO:0000256" key="2">
    <source>
        <dbReference type="ARBA" id="ARBA00022475"/>
    </source>
</evidence>
<dbReference type="HOGENOM" id="CLU_000604_1_2_4"/>
<keyword evidence="2" id="KW-1003">Cell membrane</keyword>
<evidence type="ECO:0000313" key="7">
    <source>
        <dbReference type="Proteomes" id="UP000030302"/>
    </source>
</evidence>
<organism evidence="6 7">
    <name type="scientific">Collimonas arenae</name>
    <dbReference type="NCBI Taxonomy" id="279058"/>
    <lineage>
        <taxon>Bacteria</taxon>
        <taxon>Pseudomonadati</taxon>
        <taxon>Pseudomonadota</taxon>
        <taxon>Betaproteobacteria</taxon>
        <taxon>Burkholderiales</taxon>
        <taxon>Oxalobacteraceae</taxon>
        <taxon>Collimonas</taxon>
    </lineage>
</organism>